<organism evidence="2 3">
    <name type="scientific">Nonomuraea harbinensis</name>
    <dbReference type="NCBI Taxonomy" id="1286938"/>
    <lineage>
        <taxon>Bacteria</taxon>
        <taxon>Bacillati</taxon>
        <taxon>Actinomycetota</taxon>
        <taxon>Actinomycetes</taxon>
        <taxon>Streptosporangiales</taxon>
        <taxon>Streptosporangiaceae</taxon>
        <taxon>Nonomuraea</taxon>
    </lineage>
</organism>
<evidence type="ECO:0000256" key="1">
    <source>
        <dbReference type="SAM" id="MobiDB-lite"/>
    </source>
</evidence>
<keyword evidence="3" id="KW-1185">Reference proteome</keyword>
<evidence type="ECO:0008006" key="4">
    <source>
        <dbReference type="Google" id="ProtNLM"/>
    </source>
</evidence>
<accession>A0ABW1C8Q9</accession>
<reference evidence="3" key="1">
    <citation type="journal article" date="2019" name="Int. J. Syst. Evol. Microbiol.">
        <title>The Global Catalogue of Microorganisms (GCM) 10K type strain sequencing project: providing services to taxonomists for standard genome sequencing and annotation.</title>
        <authorList>
            <consortium name="The Broad Institute Genomics Platform"/>
            <consortium name="The Broad Institute Genome Sequencing Center for Infectious Disease"/>
            <person name="Wu L."/>
            <person name="Ma J."/>
        </authorList>
    </citation>
    <scope>NUCLEOTIDE SEQUENCE [LARGE SCALE GENOMIC DNA]</scope>
    <source>
        <strain evidence="3">CGMCC 4.7106</strain>
    </source>
</reference>
<feature type="compositionally biased region" description="Polar residues" evidence="1">
    <location>
        <begin position="35"/>
        <end position="47"/>
    </location>
</feature>
<evidence type="ECO:0000313" key="2">
    <source>
        <dbReference type="EMBL" id="MFC5820953.1"/>
    </source>
</evidence>
<dbReference type="EMBL" id="JBHSNW010000029">
    <property type="protein sequence ID" value="MFC5820953.1"/>
    <property type="molecule type" value="Genomic_DNA"/>
</dbReference>
<comment type="caution">
    <text evidence="2">The sequence shown here is derived from an EMBL/GenBank/DDBJ whole genome shotgun (WGS) entry which is preliminary data.</text>
</comment>
<sequence>MSDRRHQGGDDAQPDIITGLAAELEELARTVAQLNASFSEPQPSRTKASPKRSPRPWYWPRMPHKEKAERLAELADWVRDVLFAWPDAPRAILSCWPRHWDVIEELSMLYCAWRITYTWDGTTSSDAAYYLDRLRPSTVERLQIRMRPCSQHHQPDGPPRDDVDIVDRTITELDLLENQSENCRSPSVP</sequence>
<gene>
    <name evidence="2" type="ORF">ACFPUY_38145</name>
</gene>
<dbReference type="RefSeq" id="WP_219546515.1">
    <property type="nucleotide sequence ID" value="NZ_JAHKRN010000024.1"/>
</dbReference>
<protein>
    <recommendedName>
        <fullName evidence="4">DUF4913 domain-containing protein</fullName>
    </recommendedName>
</protein>
<feature type="region of interest" description="Disordered" evidence="1">
    <location>
        <begin position="35"/>
        <end position="59"/>
    </location>
</feature>
<evidence type="ECO:0000313" key="3">
    <source>
        <dbReference type="Proteomes" id="UP001596096"/>
    </source>
</evidence>
<name>A0ABW1C8Q9_9ACTN</name>
<dbReference type="Proteomes" id="UP001596096">
    <property type="component" value="Unassembled WGS sequence"/>
</dbReference>
<proteinExistence type="predicted"/>